<reference evidence="4 5" key="1">
    <citation type="submission" date="2019-11" db="EMBL/GenBank/DDBJ databases">
        <title>Novel species isolated from a subtropical stream in China.</title>
        <authorList>
            <person name="Lu H."/>
        </authorList>
    </citation>
    <scope>NUCLEOTIDE SEQUENCE [LARGE SCALE GENOMIC DNA]</scope>
    <source>
        <strain evidence="4 5">FT80W</strain>
    </source>
</reference>
<dbReference type="SMART" id="SM00634">
    <property type="entry name" value="BID_1"/>
    <property type="match status" value="3"/>
</dbReference>
<keyword evidence="2" id="KW-0732">Signal</keyword>
<keyword evidence="5" id="KW-1185">Reference proteome</keyword>
<comment type="similarity">
    <text evidence="1">Belongs to the intimin/invasin family.</text>
</comment>
<feature type="chain" id="PRO_5026095503" evidence="2">
    <location>
        <begin position="19"/>
        <end position="727"/>
    </location>
</feature>
<evidence type="ECO:0000256" key="1">
    <source>
        <dbReference type="ARBA" id="ARBA00010116"/>
    </source>
</evidence>
<gene>
    <name evidence="4" type="ORF">GJ699_27360</name>
</gene>
<dbReference type="PROSITE" id="PS51257">
    <property type="entry name" value="PROKAR_LIPOPROTEIN"/>
    <property type="match status" value="1"/>
</dbReference>
<dbReference type="InterPro" id="IPR008964">
    <property type="entry name" value="Invasin/intimin_cell_adhesion"/>
</dbReference>
<comment type="caution">
    <text evidence="4">The sequence shown here is derived from an EMBL/GenBank/DDBJ whole genome shotgun (WGS) entry which is preliminary data.</text>
</comment>
<dbReference type="Proteomes" id="UP000433309">
    <property type="component" value="Unassembled WGS sequence"/>
</dbReference>
<evidence type="ECO:0000256" key="2">
    <source>
        <dbReference type="SAM" id="SignalP"/>
    </source>
</evidence>
<accession>A0A6I2LBT1</accession>
<dbReference type="Gene3D" id="2.60.40.10">
    <property type="entry name" value="Immunoglobulins"/>
    <property type="match status" value="3"/>
</dbReference>
<name>A0A6I2LBT1_9BURK</name>
<dbReference type="SUPFAM" id="SSF49373">
    <property type="entry name" value="Invasin/intimin cell-adhesion fragments"/>
    <property type="match status" value="2"/>
</dbReference>
<feature type="domain" description="Big-1" evidence="3">
    <location>
        <begin position="435"/>
        <end position="540"/>
    </location>
</feature>
<evidence type="ECO:0000259" key="3">
    <source>
        <dbReference type="PROSITE" id="PS51127"/>
    </source>
</evidence>
<dbReference type="EMBL" id="WKJK01000019">
    <property type="protein sequence ID" value="MRW93719.1"/>
    <property type="molecule type" value="Genomic_DNA"/>
</dbReference>
<evidence type="ECO:0000313" key="5">
    <source>
        <dbReference type="Proteomes" id="UP000433309"/>
    </source>
</evidence>
<dbReference type="InterPro" id="IPR003344">
    <property type="entry name" value="Big_1_dom"/>
</dbReference>
<dbReference type="RefSeq" id="WP_154382417.1">
    <property type="nucleotide sequence ID" value="NZ_WKJK01000019.1"/>
</dbReference>
<protein>
    <submittedName>
        <fullName evidence="4">Ig-like group 1 domain-containing protein</fullName>
    </submittedName>
</protein>
<dbReference type="InterPro" id="IPR013783">
    <property type="entry name" value="Ig-like_fold"/>
</dbReference>
<proteinExistence type="inferred from homology"/>
<dbReference type="PROSITE" id="PS51127">
    <property type="entry name" value="BIG1"/>
    <property type="match status" value="2"/>
</dbReference>
<organism evidence="4 5">
    <name type="scientific">Duganella guangzhouensis</name>
    <dbReference type="NCBI Taxonomy" id="2666084"/>
    <lineage>
        <taxon>Bacteria</taxon>
        <taxon>Pseudomonadati</taxon>
        <taxon>Pseudomonadota</taxon>
        <taxon>Betaproteobacteria</taxon>
        <taxon>Burkholderiales</taxon>
        <taxon>Oxalobacteraceae</taxon>
        <taxon>Telluria group</taxon>
        <taxon>Duganella</taxon>
    </lineage>
</organism>
<evidence type="ECO:0000313" key="4">
    <source>
        <dbReference type="EMBL" id="MRW93719.1"/>
    </source>
</evidence>
<feature type="signal peptide" evidence="2">
    <location>
        <begin position="1"/>
        <end position="18"/>
    </location>
</feature>
<sequence length="727" mass="71532">MNKITGWLTTLACAGLLAACGGGGGSAGTPVNGTGTVTSKAASVILTAGATTIASSGADGTEVTLTAIVRDSGGNALSGETVSFTTSSGTISSTNRTTDTSGQVIEKLSVKGDSSLRTITITAKAGSVTSSAVTVQVVNSVPTLTLTTSSGTLASAGITGNEVTVTALVRDASNNVLPGVTVSMSSNSGSLTVSNATTDSSGIVTGKLGTGSDSTSRAITVSASVSGSAVATTVVNVSGNKLTVNAASSINVGSSTDVTVKLVDSAGNALTGKTVTYSSNANSLSVKDGGSAVTNSAGQLVLSYAASGGSADVITVKSMGEIASTSIAINSSTFALKLLDSSGNVETSANIGGCQQVAVTNAPGSTVTISTSRGTVYSNSSCTTALSSALSVSSGAATAYVNATGPGVATLTATSGGQTTQNNLEFVAPLTSSATISIQADPATIGVNTTTSTSQQSTLRAVVRDGTAENNLVKNAPVSFSILADASGGSLSQPALVNTGTDGSATASFIAGTSATATNGVQIQARIIGGSNATATVNLTVAQKSLFISAGTGNTVGVPTTATYQMDYVVIVTDAAGNAVSGVNLTASVLPSTYYKGYLGYTSPSGPWEPVVRISCSNEDVNNNGILDAGEDTNGNGKLDPGIPVTVTPSVTTDSTGRATVSLVYPRDRVNWLDVNLTIRGQASGTESTYTSLVHLMGLSTDYTTQTVTPPGVNSPYGVATQCSNPL</sequence>
<feature type="domain" description="Big-1" evidence="3">
    <location>
        <begin position="43"/>
        <end position="147"/>
    </location>
</feature>
<dbReference type="AlphaFoldDB" id="A0A6I2LBT1"/>